<dbReference type="InterPro" id="IPR029058">
    <property type="entry name" value="AB_hydrolase_fold"/>
</dbReference>
<dbReference type="SUPFAM" id="SSF53474">
    <property type="entry name" value="alpha/beta-Hydrolases"/>
    <property type="match status" value="1"/>
</dbReference>
<feature type="domain" description="Xaa-Pro dipeptidyl-peptidase-like" evidence="1">
    <location>
        <begin position="47"/>
        <end position="198"/>
    </location>
</feature>
<evidence type="ECO:0000313" key="2">
    <source>
        <dbReference type="EMBL" id="UTD16647.1"/>
    </source>
</evidence>
<dbReference type="Pfam" id="PF02129">
    <property type="entry name" value="Peptidase_S15"/>
    <property type="match status" value="1"/>
</dbReference>
<sequence>MKILTIALTAFIAITGYKAITKNSPQKLTKTKEITHKKMKKVTFKSDGLNLVGHLYYPANYREGNTYPAVVVSGSWTTVKEQMAGLYAEKLAEKGLITLAFDFRNYGESEGEPRFYESPNLKKEDIKNAVSFLESLKDVDNSKIGAFGVCAGAMYTLMASSEDNRIKSVVTTASWLHDAEAVKLFYGGEEGVQAKIKAAQQAKKVYGETGEVAYIPTISETDPTAAMYGPYDYYLNKDRGAVKQWSNDKFAVASWEDWLTVDPMPTAKQLHKPVLMIHSDGAVLPAYTKKYFNDIAATDKELHWMDTELESPFHQFAYYDQDTEVNAAVSKASNWFVNKM</sequence>
<evidence type="ECO:0000313" key="3">
    <source>
        <dbReference type="Proteomes" id="UP001056837"/>
    </source>
</evidence>
<dbReference type="AlphaFoldDB" id="A0AAE9SGE8"/>
<protein>
    <submittedName>
        <fullName evidence="2">Alpha/beta hydrolase</fullName>
    </submittedName>
</protein>
<dbReference type="GO" id="GO:0016787">
    <property type="term" value="F:hydrolase activity"/>
    <property type="evidence" value="ECO:0007669"/>
    <property type="project" value="UniProtKB-KW"/>
</dbReference>
<organism evidence="2 3">
    <name type="scientific">Tenacibaculum mesophilum</name>
    <dbReference type="NCBI Taxonomy" id="104268"/>
    <lineage>
        <taxon>Bacteria</taxon>
        <taxon>Pseudomonadati</taxon>
        <taxon>Bacteroidota</taxon>
        <taxon>Flavobacteriia</taxon>
        <taxon>Flavobacteriales</taxon>
        <taxon>Flavobacteriaceae</taxon>
        <taxon>Tenacibaculum</taxon>
    </lineage>
</organism>
<dbReference type="Gene3D" id="3.40.50.1820">
    <property type="entry name" value="alpha/beta hydrolase"/>
    <property type="match status" value="1"/>
</dbReference>
<name>A0AAE9SGE8_9FLAO</name>
<proteinExistence type="predicted"/>
<dbReference type="PANTHER" id="PTHR47751">
    <property type="entry name" value="SUPERFAMILY HYDROLASE, PUTATIVE (AFU_ORTHOLOGUE AFUA_2G16580)-RELATED"/>
    <property type="match status" value="1"/>
</dbReference>
<reference evidence="2" key="1">
    <citation type="submission" date="2020-04" db="EMBL/GenBank/DDBJ databases">
        <title>Tenacibaculum mesophilum bac2.</title>
        <authorList>
            <person name="Li M."/>
        </authorList>
    </citation>
    <scope>NUCLEOTIDE SEQUENCE</scope>
    <source>
        <strain evidence="2">Bac2</strain>
    </source>
</reference>
<evidence type="ECO:0000259" key="1">
    <source>
        <dbReference type="Pfam" id="PF02129"/>
    </source>
</evidence>
<dbReference type="RefSeq" id="WP_253679866.1">
    <property type="nucleotide sequence ID" value="NZ_CP050861.1"/>
</dbReference>
<dbReference type="PANTHER" id="PTHR47751:SF1">
    <property type="entry name" value="SUPERFAMILY HYDROLASE, PUTATIVE (AFU_ORTHOLOGUE AFUA_2G16580)-RELATED"/>
    <property type="match status" value="1"/>
</dbReference>
<dbReference type="Gene3D" id="1.10.10.800">
    <property type="match status" value="1"/>
</dbReference>
<dbReference type="Proteomes" id="UP001056837">
    <property type="component" value="Chromosome"/>
</dbReference>
<keyword evidence="2" id="KW-0378">Hydrolase</keyword>
<dbReference type="InterPro" id="IPR051411">
    <property type="entry name" value="Polyketide_trans_af380"/>
</dbReference>
<gene>
    <name evidence="2" type="ORF">HER15_14650</name>
</gene>
<dbReference type="InterPro" id="IPR000383">
    <property type="entry name" value="Xaa-Pro-like_dom"/>
</dbReference>
<dbReference type="EMBL" id="CP050861">
    <property type="protein sequence ID" value="UTD16647.1"/>
    <property type="molecule type" value="Genomic_DNA"/>
</dbReference>
<accession>A0AAE9SGE8</accession>